<dbReference type="GO" id="GO:0008713">
    <property type="term" value="F:ADP-heptose-lipopolysaccharide heptosyltransferase activity"/>
    <property type="evidence" value="ECO:0007669"/>
    <property type="project" value="TreeGrafter"/>
</dbReference>
<keyword evidence="2 3" id="KW-0808">Transferase</keyword>
<dbReference type="EMBL" id="SIHJ01000003">
    <property type="protein sequence ID" value="TWT32553.1"/>
    <property type="molecule type" value="Genomic_DNA"/>
</dbReference>
<dbReference type="InterPro" id="IPR051199">
    <property type="entry name" value="LPS_LOS_Heptosyltrfase"/>
</dbReference>
<evidence type="ECO:0000313" key="3">
    <source>
        <dbReference type="EMBL" id="TWT32553.1"/>
    </source>
</evidence>
<proteinExistence type="predicted"/>
<sequence length="367" mass="39899">MPAPAADSPRDASTTRDLLRVSTPQRLLIVRLTAIGDVIHGVPALCAIRRAHPDAHISWVVEGAGAQLLDGHPALDEVIRAPRRWYRSWRQIRELRATLRERSFDTAVDLQCLTKSALAAYLSGARRRLGVAGRHGRELSRVLNNERTLVRANHVIDQYLGVLAPLGIDTPRVEFRLPETDADAAFADGLLSDYALQRRGFVIMNPGAGWTSKRWPPERYGELAARLLRSHGVPTLVAWAGEEERTLAETILRSSDAAARLAPDTSLTQLAALERRAALFVGSDTGPMHLAVAVGTPAISLHGPSVASWCGAYGENNRRVQVELDESPGRKQPGADDYAMRAIGVDLVAEHCDEMLPGILAARGEAA</sequence>
<evidence type="ECO:0000256" key="1">
    <source>
        <dbReference type="ARBA" id="ARBA00022676"/>
    </source>
</evidence>
<protein>
    <submittedName>
        <fullName evidence="3">Lipopolysaccharide heptosyltransferase 1</fullName>
        <ecNumber evidence="3">2.-.-.-</ecNumber>
    </submittedName>
</protein>
<dbReference type="Pfam" id="PF01075">
    <property type="entry name" value="Glyco_transf_9"/>
    <property type="match status" value="1"/>
</dbReference>
<dbReference type="Gene3D" id="3.40.50.2000">
    <property type="entry name" value="Glycogen Phosphorylase B"/>
    <property type="match status" value="2"/>
</dbReference>
<dbReference type="AlphaFoldDB" id="A0A5C5V3M5"/>
<dbReference type="InterPro" id="IPR002201">
    <property type="entry name" value="Glyco_trans_9"/>
</dbReference>
<keyword evidence="4" id="KW-1185">Reference proteome</keyword>
<accession>A0A5C5V3M5</accession>
<reference evidence="3 4" key="1">
    <citation type="submission" date="2019-02" db="EMBL/GenBank/DDBJ databases">
        <title>Deep-cultivation of Planctomycetes and their phenomic and genomic characterization uncovers novel biology.</title>
        <authorList>
            <person name="Wiegand S."/>
            <person name="Jogler M."/>
            <person name="Boedeker C."/>
            <person name="Pinto D."/>
            <person name="Vollmers J."/>
            <person name="Rivas-Marin E."/>
            <person name="Kohn T."/>
            <person name="Peeters S.H."/>
            <person name="Heuer A."/>
            <person name="Rast P."/>
            <person name="Oberbeckmann S."/>
            <person name="Bunk B."/>
            <person name="Jeske O."/>
            <person name="Meyerdierks A."/>
            <person name="Storesund J.E."/>
            <person name="Kallscheuer N."/>
            <person name="Luecker S."/>
            <person name="Lage O.M."/>
            <person name="Pohl T."/>
            <person name="Merkel B.J."/>
            <person name="Hornburger P."/>
            <person name="Mueller R.-W."/>
            <person name="Bruemmer F."/>
            <person name="Labrenz M."/>
            <person name="Spormann A.M."/>
            <person name="Op Den Camp H."/>
            <person name="Overmann J."/>
            <person name="Amann R."/>
            <person name="Jetten M.S.M."/>
            <person name="Mascher T."/>
            <person name="Medema M.H."/>
            <person name="Devos D.P."/>
            <person name="Kaster A.-K."/>
            <person name="Ovreas L."/>
            <person name="Rohde M."/>
            <person name="Galperin M.Y."/>
            <person name="Jogler C."/>
        </authorList>
    </citation>
    <scope>NUCLEOTIDE SEQUENCE [LARGE SCALE GENOMIC DNA]</scope>
    <source>
        <strain evidence="3 4">KOR34</strain>
    </source>
</reference>
<dbReference type="PANTHER" id="PTHR30160:SF1">
    <property type="entry name" value="LIPOPOLYSACCHARIDE 1,2-N-ACETYLGLUCOSAMINETRANSFERASE-RELATED"/>
    <property type="match status" value="1"/>
</dbReference>
<dbReference type="OrthoDB" id="9797795at2"/>
<dbReference type="GO" id="GO:0009244">
    <property type="term" value="P:lipopolysaccharide core region biosynthetic process"/>
    <property type="evidence" value="ECO:0007669"/>
    <property type="project" value="TreeGrafter"/>
</dbReference>
<dbReference type="Proteomes" id="UP000316714">
    <property type="component" value="Unassembled WGS sequence"/>
</dbReference>
<dbReference type="EC" id="2.-.-.-" evidence="3"/>
<comment type="caution">
    <text evidence="3">The sequence shown here is derived from an EMBL/GenBank/DDBJ whole genome shotgun (WGS) entry which is preliminary data.</text>
</comment>
<dbReference type="CDD" id="cd03789">
    <property type="entry name" value="GT9_LPS_heptosyltransferase"/>
    <property type="match status" value="1"/>
</dbReference>
<gene>
    <name evidence="3" type="primary">rfaC</name>
    <name evidence="3" type="ORF">KOR34_43160</name>
</gene>
<dbReference type="SUPFAM" id="SSF53756">
    <property type="entry name" value="UDP-Glycosyltransferase/glycogen phosphorylase"/>
    <property type="match status" value="1"/>
</dbReference>
<organism evidence="3 4">
    <name type="scientific">Posidoniimonas corsicana</name>
    <dbReference type="NCBI Taxonomy" id="1938618"/>
    <lineage>
        <taxon>Bacteria</taxon>
        <taxon>Pseudomonadati</taxon>
        <taxon>Planctomycetota</taxon>
        <taxon>Planctomycetia</taxon>
        <taxon>Pirellulales</taxon>
        <taxon>Lacipirellulaceae</taxon>
        <taxon>Posidoniimonas</taxon>
    </lineage>
</organism>
<keyword evidence="1" id="KW-0328">Glycosyltransferase</keyword>
<evidence type="ECO:0000313" key="4">
    <source>
        <dbReference type="Proteomes" id="UP000316714"/>
    </source>
</evidence>
<dbReference type="GO" id="GO:0005829">
    <property type="term" value="C:cytosol"/>
    <property type="evidence" value="ECO:0007669"/>
    <property type="project" value="TreeGrafter"/>
</dbReference>
<evidence type="ECO:0000256" key="2">
    <source>
        <dbReference type="ARBA" id="ARBA00022679"/>
    </source>
</evidence>
<name>A0A5C5V3M5_9BACT</name>
<dbReference type="PANTHER" id="PTHR30160">
    <property type="entry name" value="TETRAACYLDISACCHARIDE 4'-KINASE-RELATED"/>
    <property type="match status" value="1"/>
</dbReference>